<dbReference type="RefSeq" id="WP_231006791.1">
    <property type="nucleotide sequence ID" value="NZ_JAJNEC010000005.1"/>
</dbReference>
<reference evidence="3 4" key="1">
    <citation type="submission" date="2021-11" db="EMBL/GenBank/DDBJ databases">
        <title>Genomic of Niabella pedocola.</title>
        <authorList>
            <person name="Wu T."/>
        </authorList>
    </citation>
    <scope>NUCLEOTIDE SEQUENCE [LARGE SCALE GENOMIC DNA]</scope>
    <source>
        <strain evidence="3 4">JCM 31011</strain>
    </source>
</reference>
<dbReference type="PANTHER" id="PTHR32060">
    <property type="entry name" value="TAIL-SPECIFIC PROTEASE"/>
    <property type="match status" value="1"/>
</dbReference>
<evidence type="ECO:0000259" key="2">
    <source>
        <dbReference type="Pfam" id="PF03572"/>
    </source>
</evidence>
<feature type="domain" description="Tail specific protease" evidence="2">
    <location>
        <begin position="239"/>
        <end position="450"/>
    </location>
</feature>
<accession>A0ABS8PU70</accession>
<dbReference type="Gene3D" id="3.90.226.10">
    <property type="entry name" value="2-enoyl-CoA Hydratase, Chain A, domain 1"/>
    <property type="match status" value="1"/>
</dbReference>
<dbReference type="EMBL" id="JAJNEC010000005">
    <property type="protein sequence ID" value="MCD2424621.1"/>
    <property type="molecule type" value="Genomic_DNA"/>
</dbReference>
<sequence>MAKTSLLLFLILMTSSLLGQQILTKKYTPEQCIRMIQEAADALRSFQPGVYRYHTREDFDRYLDSIKATVQAPLTELELYRKLKPLVSRIGCLHTDLVTAVNYKGLLNKTPNLLPLQVYGTGERAFVVKNYTTNNGIVAGDEIMAINGRPMPDVLRQLLAAIPSDGYNQTMKYLALYHMFPLWYRSIIEVADTFTVTIKHNGIPSVYVLPAAQKKNIEQDGFLRELHYPRQLEFNITGNTGVLTIHTFANSLIRKGDQNFKVFIDRAFAALNAKGIPDLIVDLRYNTGGSDANAAYFTRFFFDKPYRYWYRIEVTEKVAGKIRGLAGIWYRKPVKKDSTWLWQKGKRVRDFDFYEQQYPSENAYKGNVYVLINGFCMSSCADVASVLSYNRKAVFVGTETGGGFQGNNSGIMPGINLRPSKMVLTVPLQQYFTAVDPEMNVGKGTLPDLPVIMTIDELARGIDKPMEAAMDLIRSRQ</sequence>
<dbReference type="PANTHER" id="PTHR32060:SF30">
    <property type="entry name" value="CARBOXY-TERMINAL PROCESSING PROTEASE CTPA"/>
    <property type="match status" value="1"/>
</dbReference>
<dbReference type="Pfam" id="PF03572">
    <property type="entry name" value="Peptidase_S41"/>
    <property type="match status" value="1"/>
</dbReference>
<proteinExistence type="predicted"/>
<evidence type="ECO:0000313" key="3">
    <source>
        <dbReference type="EMBL" id="MCD2424621.1"/>
    </source>
</evidence>
<protein>
    <submittedName>
        <fullName evidence="3">S41 family peptidase</fullName>
    </submittedName>
</protein>
<dbReference type="Gene3D" id="2.30.42.10">
    <property type="match status" value="1"/>
</dbReference>
<dbReference type="InterPro" id="IPR029045">
    <property type="entry name" value="ClpP/crotonase-like_dom_sf"/>
</dbReference>
<dbReference type="SUPFAM" id="SSF52096">
    <property type="entry name" value="ClpP/crotonase"/>
    <property type="match status" value="1"/>
</dbReference>
<keyword evidence="1" id="KW-0732">Signal</keyword>
<comment type="caution">
    <text evidence="3">The sequence shown here is derived from an EMBL/GenBank/DDBJ whole genome shotgun (WGS) entry which is preliminary data.</text>
</comment>
<keyword evidence="4" id="KW-1185">Reference proteome</keyword>
<evidence type="ECO:0000313" key="4">
    <source>
        <dbReference type="Proteomes" id="UP001199816"/>
    </source>
</evidence>
<organism evidence="3 4">
    <name type="scientific">Niabella pedocola</name>
    <dbReference type="NCBI Taxonomy" id="1752077"/>
    <lineage>
        <taxon>Bacteria</taxon>
        <taxon>Pseudomonadati</taxon>
        <taxon>Bacteroidota</taxon>
        <taxon>Chitinophagia</taxon>
        <taxon>Chitinophagales</taxon>
        <taxon>Chitinophagaceae</taxon>
        <taxon>Niabella</taxon>
    </lineage>
</organism>
<name>A0ABS8PU70_9BACT</name>
<feature type="signal peptide" evidence="1">
    <location>
        <begin position="1"/>
        <end position="19"/>
    </location>
</feature>
<dbReference type="Proteomes" id="UP001199816">
    <property type="component" value="Unassembled WGS sequence"/>
</dbReference>
<dbReference type="InterPro" id="IPR036034">
    <property type="entry name" value="PDZ_sf"/>
</dbReference>
<dbReference type="InterPro" id="IPR005151">
    <property type="entry name" value="Tail-specific_protease"/>
</dbReference>
<feature type="chain" id="PRO_5045876875" evidence="1">
    <location>
        <begin position="20"/>
        <end position="477"/>
    </location>
</feature>
<evidence type="ECO:0000256" key="1">
    <source>
        <dbReference type="SAM" id="SignalP"/>
    </source>
</evidence>
<gene>
    <name evidence="3" type="ORF">LQ567_17705</name>
</gene>